<proteinExistence type="predicted"/>
<dbReference type="AlphaFoldDB" id="A0A9W8S171"/>
<reference evidence="1" key="1">
    <citation type="submission" date="2022-09" db="EMBL/GenBank/DDBJ databases">
        <title>Fusarium specimens isolated from Avocado Roots.</title>
        <authorList>
            <person name="Stajich J."/>
            <person name="Roper C."/>
            <person name="Heimlech-Rivalta G."/>
        </authorList>
    </citation>
    <scope>NUCLEOTIDE SEQUENCE</scope>
    <source>
        <strain evidence="1">CF00136</strain>
    </source>
</reference>
<protein>
    <submittedName>
        <fullName evidence="1">Uncharacterized protein</fullName>
    </submittedName>
</protein>
<gene>
    <name evidence="1" type="ORF">NW762_007633</name>
</gene>
<keyword evidence="2" id="KW-1185">Reference proteome</keyword>
<name>A0A9W8S171_9HYPO</name>
<comment type="caution">
    <text evidence="1">The sequence shown here is derived from an EMBL/GenBank/DDBJ whole genome shotgun (WGS) entry which is preliminary data.</text>
</comment>
<evidence type="ECO:0000313" key="2">
    <source>
        <dbReference type="Proteomes" id="UP001152049"/>
    </source>
</evidence>
<sequence>MAVKFPLTSWPPRPYFGAYYSILFEEGLVYVPKPLIKNCPSFESQFKNGHLNCNNVPVERAHAILHYIWTGNLNLLQRSEETDLARKHGVLLTLFKLRQDAHRFHLWGLEEKVTAQMHYLGRELGFLKLVGIALREKDWDFRGEYNWVREFLNSRANDRTEYIPEPALRRLIDWGDAELTSRMEELKAIVEFKIKLQELLETRLLNPFEGLVIWNSQGNDHQQDRRSWILSLEPEPETTQLPAYTET</sequence>
<dbReference type="EMBL" id="JAOQAZ010000014">
    <property type="protein sequence ID" value="KAJ4259702.1"/>
    <property type="molecule type" value="Genomic_DNA"/>
</dbReference>
<accession>A0A9W8S171</accession>
<dbReference type="OrthoDB" id="3594103at2759"/>
<dbReference type="Proteomes" id="UP001152049">
    <property type="component" value="Unassembled WGS sequence"/>
</dbReference>
<organism evidence="1 2">
    <name type="scientific">Fusarium torreyae</name>
    <dbReference type="NCBI Taxonomy" id="1237075"/>
    <lineage>
        <taxon>Eukaryota</taxon>
        <taxon>Fungi</taxon>
        <taxon>Dikarya</taxon>
        <taxon>Ascomycota</taxon>
        <taxon>Pezizomycotina</taxon>
        <taxon>Sordariomycetes</taxon>
        <taxon>Hypocreomycetidae</taxon>
        <taxon>Hypocreales</taxon>
        <taxon>Nectriaceae</taxon>
        <taxon>Fusarium</taxon>
    </lineage>
</organism>
<evidence type="ECO:0000313" key="1">
    <source>
        <dbReference type="EMBL" id="KAJ4259702.1"/>
    </source>
</evidence>